<comment type="caution">
    <text evidence="2">The sequence shown here is derived from an EMBL/GenBank/DDBJ whole genome shotgun (WGS) entry which is preliminary data.</text>
</comment>
<name>A0A397SU99_9GLOM</name>
<evidence type="ECO:0000256" key="1">
    <source>
        <dbReference type="SAM" id="Coils"/>
    </source>
</evidence>
<dbReference type="OrthoDB" id="2438086at2759"/>
<accession>A0A397SU99</accession>
<dbReference type="STRING" id="658196.A0A397SU99"/>
<evidence type="ECO:0000313" key="3">
    <source>
        <dbReference type="Proteomes" id="UP000265703"/>
    </source>
</evidence>
<keyword evidence="1" id="KW-0175">Coiled coil</keyword>
<protein>
    <submittedName>
        <fullName evidence="2">Uncharacterized protein</fullName>
    </submittedName>
</protein>
<sequence length="419" mass="48929">MSSDLQTTFSKNNVDGDLVRLDNKTALEATLYLQAYIREREENKENPEENNDIKNLNDFQVSLLAEKQKLEDKCKELEKIISNLNKRVSKYQSALGDTKNFRLDDNDKNNSVQLTNDILRLQDALEFYVTNLRPNIEINYKNVINLLNKYRSKTRITNKPSDIPLIKAVLQRHVLETILSYVSIYINHEDSGDSYSLEARIANKAEELILLAEELGKMREGNDNLTSTIPIKIRQQIYSALGNRGFSNNIINEQKICEHDFVKRFKTELNKEMEVYRKISDTTRKEEIEEKAANIILDVIRIFYFRIRTQEPIGQIRWFYYEDKIDPRLMIGKWEDDNLDDFEVDICKFPLIGIELNDDLKRKIYTHAIIHHREINSSKSEANSQHVNPQQSNPEIDLQLSQSNVSQQQPNSDVNSQQI</sequence>
<reference evidence="2 3" key="1">
    <citation type="submission" date="2018-06" db="EMBL/GenBank/DDBJ databases">
        <title>Comparative genomics reveals the genomic features of Rhizophagus irregularis, R. cerebriforme, R. diaphanum and Gigaspora rosea, and their symbiotic lifestyle signature.</title>
        <authorList>
            <person name="Morin E."/>
            <person name="San Clemente H."/>
            <person name="Chen E.C.H."/>
            <person name="De La Providencia I."/>
            <person name="Hainaut M."/>
            <person name="Kuo A."/>
            <person name="Kohler A."/>
            <person name="Murat C."/>
            <person name="Tang N."/>
            <person name="Roy S."/>
            <person name="Loubradou J."/>
            <person name="Henrissat B."/>
            <person name="Grigoriev I.V."/>
            <person name="Corradi N."/>
            <person name="Roux C."/>
            <person name="Martin F.M."/>
        </authorList>
    </citation>
    <scope>NUCLEOTIDE SEQUENCE [LARGE SCALE GENOMIC DNA]</scope>
    <source>
        <strain evidence="2 3">DAOM 227022</strain>
    </source>
</reference>
<keyword evidence="3" id="KW-1185">Reference proteome</keyword>
<proteinExistence type="predicted"/>
<dbReference type="EMBL" id="QKYT01000304">
    <property type="protein sequence ID" value="RIA87527.1"/>
    <property type="molecule type" value="Genomic_DNA"/>
</dbReference>
<dbReference type="Proteomes" id="UP000265703">
    <property type="component" value="Unassembled WGS sequence"/>
</dbReference>
<organism evidence="2 3">
    <name type="scientific">Glomus cerebriforme</name>
    <dbReference type="NCBI Taxonomy" id="658196"/>
    <lineage>
        <taxon>Eukaryota</taxon>
        <taxon>Fungi</taxon>
        <taxon>Fungi incertae sedis</taxon>
        <taxon>Mucoromycota</taxon>
        <taxon>Glomeromycotina</taxon>
        <taxon>Glomeromycetes</taxon>
        <taxon>Glomerales</taxon>
        <taxon>Glomeraceae</taxon>
        <taxon>Glomus</taxon>
    </lineage>
</organism>
<dbReference type="AlphaFoldDB" id="A0A397SU99"/>
<feature type="coiled-coil region" evidence="1">
    <location>
        <begin position="60"/>
        <end position="94"/>
    </location>
</feature>
<evidence type="ECO:0000313" key="2">
    <source>
        <dbReference type="EMBL" id="RIA87527.1"/>
    </source>
</evidence>
<gene>
    <name evidence="2" type="ORF">C1645_284805</name>
</gene>